<dbReference type="InterPro" id="IPR018289">
    <property type="entry name" value="MULE_transposase_dom"/>
</dbReference>
<evidence type="ECO:0000313" key="2">
    <source>
        <dbReference type="EMBL" id="GMF41346.1"/>
    </source>
</evidence>
<organism evidence="2 3">
    <name type="scientific">Phytophthora fragariaefolia</name>
    <dbReference type="NCBI Taxonomy" id="1490495"/>
    <lineage>
        <taxon>Eukaryota</taxon>
        <taxon>Sar</taxon>
        <taxon>Stramenopiles</taxon>
        <taxon>Oomycota</taxon>
        <taxon>Peronosporomycetes</taxon>
        <taxon>Peronosporales</taxon>
        <taxon>Peronosporaceae</taxon>
        <taxon>Phytophthora</taxon>
    </lineage>
</organism>
<gene>
    <name evidence="2" type="ORF">Pfra01_001304800</name>
</gene>
<name>A0A9W6XMB0_9STRA</name>
<evidence type="ECO:0000313" key="3">
    <source>
        <dbReference type="Proteomes" id="UP001165121"/>
    </source>
</evidence>
<dbReference type="EMBL" id="BSXT01001330">
    <property type="protein sequence ID" value="GMF41346.1"/>
    <property type="molecule type" value="Genomic_DNA"/>
</dbReference>
<keyword evidence="3" id="KW-1185">Reference proteome</keyword>
<comment type="caution">
    <text evidence="2">The sequence shown here is derived from an EMBL/GenBank/DDBJ whole genome shotgun (WGS) entry which is preliminary data.</text>
</comment>
<reference evidence="2" key="1">
    <citation type="submission" date="2023-04" db="EMBL/GenBank/DDBJ databases">
        <title>Phytophthora fragariaefolia NBRC 109709.</title>
        <authorList>
            <person name="Ichikawa N."/>
            <person name="Sato H."/>
            <person name="Tonouchi N."/>
        </authorList>
    </citation>
    <scope>NUCLEOTIDE SEQUENCE</scope>
    <source>
        <strain evidence="2">NBRC 109709</strain>
    </source>
</reference>
<dbReference type="Pfam" id="PF10551">
    <property type="entry name" value="MULE"/>
    <property type="match status" value="1"/>
</dbReference>
<dbReference type="AlphaFoldDB" id="A0A9W6XMB0"/>
<evidence type="ECO:0000259" key="1">
    <source>
        <dbReference type="Pfam" id="PF10551"/>
    </source>
</evidence>
<accession>A0A9W6XMB0</accession>
<protein>
    <submittedName>
        <fullName evidence="2">Unnamed protein product</fullName>
    </submittedName>
</protein>
<dbReference type="Proteomes" id="UP001165121">
    <property type="component" value="Unassembled WGS sequence"/>
</dbReference>
<feature type="domain" description="MULE transposase" evidence="1">
    <location>
        <begin position="1"/>
        <end position="99"/>
    </location>
</feature>
<proteinExistence type="predicted"/>
<dbReference type="OrthoDB" id="123699at2759"/>
<sequence length="155" mass="17559">MDGTFKLNQVAYPVIVCGISDRARSFHLVAIVITSQRLEELYVKALSSLRRMFTAVTNKQLQLQYVMADAEAGQLNTIKRGFAMDSNLAYLMCFYHVMTKVYEILKAVTGLLREQATADIYEMHFASSEYTYGDIVEKALVKWSNDQQLAGFGSY</sequence>